<dbReference type="InterPro" id="IPR051560">
    <property type="entry name" value="MAM_domain-containing"/>
</dbReference>
<keyword evidence="1" id="KW-1133">Transmembrane helix</keyword>
<accession>A0AAD1W937</accession>
<feature type="transmembrane region" description="Helical" evidence="1">
    <location>
        <begin position="427"/>
        <end position="450"/>
    </location>
</feature>
<keyword evidence="2" id="KW-0732">Signal</keyword>
<dbReference type="EMBL" id="OW240916">
    <property type="protein sequence ID" value="CAH2294097.1"/>
    <property type="molecule type" value="Genomic_DNA"/>
</dbReference>
<feature type="domain" description="MAM" evidence="3">
    <location>
        <begin position="29"/>
        <end position="173"/>
    </location>
</feature>
<dbReference type="Pfam" id="PF00629">
    <property type="entry name" value="MAM"/>
    <property type="match status" value="3"/>
</dbReference>
<dbReference type="PANTHER" id="PTHR23282:SF116">
    <property type="entry name" value="MAM DOMAIN-CONTAINING PROTEIN 2"/>
    <property type="match status" value="1"/>
</dbReference>
<dbReference type="PANTHER" id="PTHR23282">
    <property type="entry name" value="APICAL ENDOSOMAL GLYCOPROTEIN PRECURSOR"/>
    <property type="match status" value="1"/>
</dbReference>
<dbReference type="InterPro" id="IPR036691">
    <property type="entry name" value="Endo/exonu/phosph_ase_sf"/>
</dbReference>
<protein>
    <submittedName>
        <fullName evidence="4">MAM domain-containing 2 isoform X2</fullName>
    </submittedName>
</protein>
<keyword evidence="1" id="KW-0812">Transmembrane</keyword>
<gene>
    <name evidence="4" type="ORF">PECUL_23A057368</name>
</gene>
<keyword evidence="1" id="KW-0472">Membrane</keyword>
<dbReference type="PROSITE" id="PS50060">
    <property type="entry name" value="MAM_2"/>
    <property type="match status" value="3"/>
</dbReference>
<dbReference type="InterPro" id="IPR000998">
    <property type="entry name" value="MAM_dom"/>
</dbReference>
<dbReference type="GO" id="GO:0016020">
    <property type="term" value="C:membrane"/>
    <property type="evidence" value="ECO:0007669"/>
    <property type="project" value="InterPro"/>
</dbReference>
<evidence type="ECO:0000256" key="2">
    <source>
        <dbReference type="SAM" id="SignalP"/>
    </source>
</evidence>
<keyword evidence="5" id="KW-1185">Reference proteome</keyword>
<feature type="domain" description="MAM" evidence="3">
    <location>
        <begin position="172"/>
        <end position="333"/>
    </location>
</feature>
<evidence type="ECO:0000259" key="3">
    <source>
        <dbReference type="PROSITE" id="PS50060"/>
    </source>
</evidence>
<dbReference type="Proteomes" id="UP001295444">
    <property type="component" value="Chromosome 05"/>
</dbReference>
<feature type="domain" description="MAM" evidence="3">
    <location>
        <begin position="343"/>
        <end position="522"/>
    </location>
</feature>
<dbReference type="SUPFAM" id="SSF49899">
    <property type="entry name" value="Concanavalin A-like lectins/glucanases"/>
    <property type="match status" value="3"/>
</dbReference>
<evidence type="ECO:0000256" key="1">
    <source>
        <dbReference type="SAM" id="Phobius"/>
    </source>
</evidence>
<organism evidence="4 5">
    <name type="scientific">Pelobates cultripes</name>
    <name type="common">Western spadefoot toad</name>
    <dbReference type="NCBI Taxonomy" id="61616"/>
    <lineage>
        <taxon>Eukaryota</taxon>
        <taxon>Metazoa</taxon>
        <taxon>Chordata</taxon>
        <taxon>Craniata</taxon>
        <taxon>Vertebrata</taxon>
        <taxon>Euteleostomi</taxon>
        <taxon>Amphibia</taxon>
        <taxon>Batrachia</taxon>
        <taxon>Anura</taxon>
        <taxon>Pelobatoidea</taxon>
        <taxon>Pelobatidae</taxon>
        <taxon>Pelobates</taxon>
    </lineage>
</organism>
<dbReference type="Gene3D" id="2.60.120.200">
    <property type="match status" value="3"/>
</dbReference>
<feature type="chain" id="PRO_5042266303" evidence="2">
    <location>
        <begin position="18"/>
        <end position="712"/>
    </location>
</feature>
<evidence type="ECO:0000313" key="4">
    <source>
        <dbReference type="EMBL" id="CAH2294097.1"/>
    </source>
</evidence>
<sequence length="712" mass="79756">MLLLVLYPCVLMLSCKAVLFAEGVEISSGSCTFENSTCAYKSAYSFLPWTVNSEGHYISVDTLYGTSGQKAVLVSPDLQPDEWSCLKLVYQIAGSESSVNPSKLNVFIQPDGESFDYLLWTAEEQSDSWLISSIDLRNTSRKYKIIIEGILGTDEVSSIAIFELKMTTGYCIECDFEENHLCGYMNSWNPNVNWFVGGGNIRNSHSILPKDHTLNSEIGHYMYVDSVYVKAFQEVAQLVSPLIITPISGCLSFYYQIQQEGSNDFMVFTRDLHGSYEEIWKMKEARKGEWNFAEVDLNALLPVEVIFEVAFNGIEAGYVALDDISFSPESCSGQKDRLPPSPGKCTFEKNDCGFQQEWQRRGMWHRIRGRTPTSYTGPTGDHTSGVGLHLYMSGLSITTKSTTRAMSPSLTKRVCICVTRMCILKCVTFFFCLYIVFICVLCVTLCNYVVSLGGPKAPAPVAAATLLHSKSSELVFVLLTTKRMEHNDEGKPKIIFEAVRGISIRSDVAIDDIVFQNGHCKDTGDFFILQSSGTYLQNGTTFAGTCRNTGPTFLWNYIREGSTRNPFLGGSSTYIEQQTIPNYCFSDHPTARKAWVAILMVASLQFQELDREVDTGGRSAFIKGKVQGRRFTLATVYVPNRKHSKYLRCTIKKLAAFTEGTLEPKLDSSTNHSSILQREIRAIQKILRSIRLVDCWRALHPTTRLSTNDTLE</sequence>
<dbReference type="CDD" id="cd06263">
    <property type="entry name" value="MAM"/>
    <property type="match status" value="3"/>
</dbReference>
<feature type="signal peptide" evidence="2">
    <location>
        <begin position="1"/>
        <end position="17"/>
    </location>
</feature>
<name>A0AAD1W937_PELCU</name>
<reference evidence="4" key="1">
    <citation type="submission" date="2022-03" db="EMBL/GenBank/DDBJ databases">
        <authorList>
            <person name="Alioto T."/>
            <person name="Alioto T."/>
            <person name="Gomez Garrido J."/>
        </authorList>
    </citation>
    <scope>NUCLEOTIDE SEQUENCE</scope>
</reference>
<proteinExistence type="predicted"/>
<dbReference type="InterPro" id="IPR013320">
    <property type="entry name" value="ConA-like_dom_sf"/>
</dbReference>
<dbReference type="AlphaFoldDB" id="A0AAD1W937"/>
<evidence type="ECO:0000313" key="5">
    <source>
        <dbReference type="Proteomes" id="UP001295444"/>
    </source>
</evidence>
<dbReference type="Gene3D" id="3.60.10.10">
    <property type="entry name" value="Endonuclease/exonuclease/phosphatase"/>
    <property type="match status" value="1"/>
</dbReference>
<dbReference type="SMART" id="SM00137">
    <property type="entry name" value="MAM"/>
    <property type="match status" value="3"/>
</dbReference>